<feature type="chain" id="PRO_5010234624" description="Lipoprotein" evidence="1">
    <location>
        <begin position="24"/>
        <end position="412"/>
    </location>
</feature>
<dbReference type="AlphaFoldDB" id="A0A1H3XBP0"/>
<keyword evidence="1" id="KW-0732">Signal</keyword>
<sequence>MKKNLFASIIAMLTVGMTLTSCSDDKTPIVPQTAVSLEIPANLENVDLSGAKVVMTNVATQSAHVVSSDNLFQKNGNKYQVLINDLEEGTYNISISGHLDFTLNNVAGQKDFEITSENVKISETSAAVQMVVSTFTAQGGFVISEIFFTGTSTAEGKSYSGDQYIRITNNSDVTLYADSIAVLESAFLTTQKQEYTPDIMSTDFSVQACYMIPGTGKSVPVEPGASLTLAVNAINHTAEQPNSIDLSQADFEFYDESSNANFTDPDGKAPNLDKWYCYTATIYQFHSRGFNSMAIAKMKATKEDWLANNVYDAKYLFVFGDFSREMTKKGIYKVPNSWILDGVNLSVESVREWNVLDASIDAGWTYCGKVDKDETRFNKAVIRKQDANGKYVDTNNSTNDFTPEAAASLVKN</sequence>
<dbReference type="Proteomes" id="UP000182257">
    <property type="component" value="Unassembled WGS sequence"/>
</dbReference>
<evidence type="ECO:0000313" key="3">
    <source>
        <dbReference type="Proteomes" id="UP000182257"/>
    </source>
</evidence>
<dbReference type="Pfam" id="PF16215">
    <property type="entry name" value="DUF4876"/>
    <property type="match status" value="1"/>
</dbReference>
<evidence type="ECO:0000313" key="2">
    <source>
        <dbReference type="EMBL" id="SDZ96816.1"/>
    </source>
</evidence>
<evidence type="ECO:0008006" key="4">
    <source>
        <dbReference type="Google" id="ProtNLM"/>
    </source>
</evidence>
<accession>A0A1H3XBP0</accession>
<name>A0A1H3XBP0_XYLRU</name>
<organism evidence="2 3">
    <name type="scientific">Xylanibacter ruminicola</name>
    <name type="common">Prevotella ruminicola</name>
    <dbReference type="NCBI Taxonomy" id="839"/>
    <lineage>
        <taxon>Bacteria</taxon>
        <taxon>Pseudomonadati</taxon>
        <taxon>Bacteroidota</taxon>
        <taxon>Bacteroidia</taxon>
        <taxon>Bacteroidales</taxon>
        <taxon>Prevotellaceae</taxon>
        <taxon>Xylanibacter</taxon>
    </lineage>
</organism>
<protein>
    <recommendedName>
        <fullName evidence="4">Lipoprotein</fullName>
    </recommendedName>
</protein>
<dbReference type="EMBL" id="FNRF01000001">
    <property type="protein sequence ID" value="SDZ96816.1"/>
    <property type="molecule type" value="Genomic_DNA"/>
</dbReference>
<dbReference type="PROSITE" id="PS51257">
    <property type="entry name" value="PROKAR_LIPOPROTEIN"/>
    <property type="match status" value="1"/>
</dbReference>
<reference evidence="2 3" key="1">
    <citation type="submission" date="2016-10" db="EMBL/GenBank/DDBJ databases">
        <authorList>
            <person name="de Groot N.N."/>
        </authorList>
    </citation>
    <scope>NUCLEOTIDE SEQUENCE [LARGE SCALE GENOMIC DNA]</scope>
    <source>
        <strain evidence="2 3">D31d</strain>
    </source>
</reference>
<gene>
    <name evidence="2" type="ORF">SAMN05216462_0149</name>
</gene>
<dbReference type="RefSeq" id="WP_074759812.1">
    <property type="nucleotide sequence ID" value="NZ_FNRF01000001.1"/>
</dbReference>
<feature type="signal peptide" evidence="1">
    <location>
        <begin position="1"/>
        <end position="23"/>
    </location>
</feature>
<dbReference type="InterPro" id="IPR032627">
    <property type="entry name" value="DUF4876"/>
</dbReference>
<evidence type="ECO:0000256" key="1">
    <source>
        <dbReference type="SAM" id="SignalP"/>
    </source>
</evidence>
<dbReference type="OrthoDB" id="1409865at2"/>
<proteinExistence type="predicted"/>